<sequence length="421" mass="47120">MKNIYVETIAPLLRGLTFDGEKGNISIFEDDSRKVGVAFNKIKSEEILPLYLKEIENCHLLNQEQLVEKIISYTIDKFKDYIKQYKQKPKIVILKNISIFYLGESYDQAINIKNNFEDILKNSKIITDSGGDRSSEEYRHDGKLCRNNIIKNKIAVVTGGAQGFGESIVRELSKLECLVFIADINVKGANQLAEELNIKYKRVIALAIKVDVTDEDSVRKMICEVVKKAGGMDIFISNAGVLKAGSLKEMEFSEFTFVNKVNYFGYFLCVKHASKVMALQNIPTGKYFTDIIQINSKSGLKGSNKNSAYAGSKFGSLGLTQSFALELVNDNIKVNSICPGNFFEGPLWADPENGLFVQYLRTGKVPGAKTIEDVKRFYESKVPMKRGCTGEDVVKAIYYLIDQKYETGQAIPVTGGQVMLK</sequence>
<comment type="caution">
    <text evidence="3">The sequence shown here is derived from an EMBL/GenBank/DDBJ whole genome shotgun (WGS) entry which is preliminary data.</text>
</comment>
<dbReference type="PANTHER" id="PTHR42760">
    <property type="entry name" value="SHORT-CHAIN DEHYDROGENASES/REDUCTASES FAMILY MEMBER"/>
    <property type="match status" value="1"/>
</dbReference>
<name>A0A1F5AAE0_9BACT</name>
<gene>
    <name evidence="3" type="ORF">A2V47_01825</name>
</gene>
<dbReference type="Proteomes" id="UP000177701">
    <property type="component" value="Unassembled WGS sequence"/>
</dbReference>
<dbReference type="PRINTS" id="PR00080">
    <property type="entry name" value="SDRFAMILY"/>
</dbReference>
<protein>
    <recommendedName>
        <fullName evidence="5">Sorbitol-6-phosphate 2-dehydrogenase</fullName>
    </recommendedName>
</protein>
<dbReference type="GO" id="GO:0016616">
    <property type="term" value="F:oxidoreductase activity, acting on the CH-OH group of donors, NAD or NADP as acceptor"/>
    <property type="evidence" value="ECO:0007669"/>
    <property type="project" value="TreeGrafter"/>
</dbReference>
<evidence type="ECO:0000313" key="3">
    <source>
        <dbReference type="EMBL" id="OGD15501.1"/>
    </source>
</evidence>
<evidence type="ECO:0000256" key="1">
    <source>
        <dbReference type="ARBA" id="ARBA00006484"/>
    </source>
</evidence>
<evidence type="ECO:0000313" key="4">
    <source>
        <dbReference type="Proteomes" id="UP000177701"/>
    </source>
</evidence>
<organism evidence="3 4">
    <name type="scientific">Candidatus Sediminicultor quintus</name>
    <dbReference type="NCBI Taxonomy" id="1797291"/>
    <lineage>
        <taxon>Bacteria</taxon>
        <taxon>Pseudomonadati</taxon>
        <taxon>Atribacterota</taxon>
        <taxon>Candidatus Phoenicimicrobiia</taxon>
        <taxon>Candidatus Pheonicimicrobiales</taxon>
        <taxon>Candidatus Phoenicimicrobiaceae</taxon>
        <taxon>Candidatus Sediminicultor</taxon>
    </lineage>
</organism>
<reference evidence="3 4" key="1">
    <citation type="journal article" date="2016" name="Nat. Commun.">
        <title>Thousands of microbial genomes shed light on interconnected biogeochemical processes in an aquifer system.</title>
        <authorList>
            <person name="Anantharaman K."/>
            <person name="Brown C.T."/>
            <person name="Hug L.A."/>
            <person name="Sharon I."/>
            <person name="Castelle C.J."/>
            <person name="Probst A.J."/>
            <person name="Thomas B.C."/>
            <person name="Singh A."/>
            <person name="Wilkins M.J."/>
            <person name="Karaoz U."/>
            <person name="Brodie E.L."/>
            <person name="Williams K.H."/>
            <person name="Hubbard S.S."/>
            <person name="Banfield J.F."/>
        </authorList>
    </citation>
    <scope>NUCLEOTIDE SEQUENCE [LARGE SCALE GENOMIC DNA]</scope>
</reference>
<evidence type="ECO:0000256" key="2">
    <source>
        <dbReference type="RuleBase" id="RU000363"/>
    </source>
</evidence>
<accession>A0A1F5AAE0</accession>
<dbReference type="STRING" id="1797291.A2V47_01825"/>
<proteinExistence type="inferred from homology"/>
<evidence type="ECO:0008006" key="5">
    <source>
        <dbReference type="Google" id="ProtNLM"/>
    </source>
</evidence>
<dbReference type="AlphaFoldDB" id="A0A1F5AAE0"/>
<dbReference type="SUPFAM" id="SSF51735">
    <property type="entry name" value="NAD(P)-binding Rossmann-fold domains"/>
    <property type="match status" value="1"/>
</dbReference>
<dbReference type="InterPro" id="IPR020904">
    <property type="entry name" value="Sc_DH/Rdtase_CS"/>
</dbReference>
<dbReference type="InterPro" id="IPR036291">
    <property type="entry name" value="NAD(P)-bd_dom_sf"/>
</dbReference>
<dbReference type="Pfam" id="PF00106">
    <property type="entry name" value="adh_short"/>
    <property type="match status" value="1"/>
</dbReference>
<dbReference type="EMBL" id="MEYH01000054">
    <property type="protein sequence ID" value="OGD15501.1"/>
    <property type="molecule type" value="Genomic_DNA"/>
</dbReference>
<dbReference type="InterPro" id="IPR002347">
    <property type="entry name" value="SDR_fam"/>
</dbReference>
<comment type="similarity">
    <text evidence="1 2">Belongs to the short-chain dehydrogenases/reductases (SDR) family.</text>
</comment>
<dbReference type="PRINTS" id="PR00081">
    <property type="entry name" value="GDHRDH"/>
</dbReference>
<dbReference type="PROSITE" id="PS00061">
    <property type="entry name" value="ADH_SHORT"/>
    <property type="match status" value="1"/>
</dbReference>
<dbReference type="Gene3D" id="3.40.50.720">
    <property type="entry name" value="NAD(P)-binding Rossmann-like Domain"/>
    <property type="match status" value="1"/>
</dbReference>
<dbReference type="PANTHER" id="PTHR42760:SF105">
    <property type="entry name" value="SORBITOL-6-PHOSPHATE 2-DEHYDROGENASE"/>
    <property type="match status" value="1"/>
</dbReference>